<dbReference type="PANTHER" id="PTHR45993:SF10">
    <property type="entry name" value="ZINC FINGER PROTEIN 208 ISOFORM X1-RELATED"/>
    <property type="match status" value="1"/>
</dbReference>
<evidence type="ECO:0000256" key="1">
    <source>
        <dbReference type="ARBA" id="ARBA00004123"/>
    </source>
</evidence>
<keyword evidence="7" id="KW-0804">Transcription</keyword>
<keyword evidence="4 9" id="KW-0863">Zinc-finger</keyword>
<evidence type="ECO:0000259" key="11">
    <source>
        <dbReference type="PROSITE" id="PS50157"/>
    </source>
</evidence>
<evidence type="ECO:0000256" key="4">
    <source>
        <dbReference type="ARBA" id="ARBA00022771"/>
    </source>
</evidence>
<dbReference type="EMBL" id="OZ035824">
    <property type="protein sequence ID" value="CAL1591718.1"/>
    <property type="molecule type" value="Genomic_DNA"/>
</dbReference>
<keyword evidence="13" id="KW-1185">Reference proteome</keyword>
<sequence>MRSHTGEKPYVCPFCQKAFSRSSILNRHLCVHSRGKPLSFTHREDLEAHERSLRREAPGGPGFMGPGQGVSCWSGGLSSVQSDSMDSEEKPSLQQERQFHPNMNLH</sequence>
<dbReference type="PANTHER" id="PTHR45993">
    <property type="entry name" value="B-CELL LYMPHOMA/LEUKEMIA 11"/>
    <property type="match status" value="1"/>
</dbReference>
<dbReference type="GO" id="GO:0006357">
    <property type="term" value="P:regulation of transcription by RNA polymerase II"/>
    <property type="evidence" value="ECO:0007669"/>
    <property type="project" value="TreeGrafter"/>
</dbReference>
<evidence type="ECO:0000256" key="8">
    <source>
        <dbReference type="ARBA" id="ARBA00023242"/>
    </source>
</evidence>
<dbReference type="InterPro" id="IPR013087">
    <property type="entry name" value="Znf_C2H2_type"/>
</dbReference>
<dbReference type="PROSITE" id="PS00028">
    <property type="entry name" value="ZINC_FINGER_C2H2_1"/>
    <property type="match status" value="1"/>
</dbReference>
<dbReference type="Pfam" id="PF00096">
    <property type="entry name" value="zf-C2H2"/>
    <property type="match status" value="1"/>
</dbReference>
<keyword evidence="8" id="KW-0539">Nucleus</keyword>
<dbReference type="GO" id="GO:0005634">
    <property type="term" value="C:nucleus"/>
    <property type="evidence" value="ECO:0007669"/>
    <property type="project" value="UniProtKB-SubCell"/>
</dbReference>
<feature type="region of interest" description="Disordered" evidence="10">
    <location>
        <begin position="48"/>
        <end position="106"/>
    </location>
</feature>
<dbReference type="InterPro" id="IPR051497">
    <property type="entry name" value="Dev/Hematopoietic_TF"/>
</dbReference>
<evidence type="ECO:0000256" key="3">
    <source>
        <dbReference type="ARBA" id="ARBA00022737"/>
    </source>
</evidence>
<evidence type="ECO:0000256" key="7">
    <source>
        <dbReference type="ARBA" id="ARBA00023163"/>
    </source>
</evidence>
<evidence type="ECO:0000256" key="9">
    <source>
        <dbReference type="PROSITE-ProRule" id="PRU00042"/>
    </source>
</evidence>
<evidence type="ECO:0000256" key="5">
    <source>
        <dbReference type="ARBA" id="ARBA00022833"/>
    </source>
</evidence>
<protein>
    <recommendedName>
        <fullName evidence="11">C2H2-type domain-containing protein</fullName>
    </recommendedName>
</protein>
<evidence type="ECO:0000313" key="12">
    <source>
        <dbReference type="EMBL" id="CAL1591718.1"/>
    </source>
</evidence>
<dbReference type="AlphaFoldDB" id="A0AAV2KNT2"/>
<dbReference type="InterPro" id="IPR036236">
    <property type="entry name" value="Znf_C2H2_sf"/>
</dbReference>
<dbReference type="Proteomes" id="UP001497482">
    <property type="component" value="Chromosome 2"/>
</dbReference>
<feature type="compositionally biased region" description="Gly residues" evidence="10">
    <location>
        <begin position="59"/>
        <end position="68"/>
    </location>
</feature>
<evidence type="ECO:0000256" key="2">
    <source>
        <dbReference type="ARBA" id="ARBA00022723"/>
    </source>
</evidence>
<keyword evidence="2" id="KW-0479">Metal-binding</keyword>
<proteinExistence type="predicted"/>
<evidence type="ECO:0000313" key="13">
    <source>
        <dbReference type="Proteomes" id="UP001497482"/>
    </source>
</evidence>
<dbReference type="FunFam" id="3.30.160.60:FF:000557">
    <property type="entry name" value="zinc finger and SCAN domain-containing protein 29"/>
    <property type="match status" value="1"/>
</dbReference>
<keyword evidence="6" id="KW-0805">Transcription regulation</keyword>
<feature type="domain" description="C2H2-type" evidence="11">
    <location>
        <begin position="10"/>
        <end position="37"/>
    </location>
</feature>
<organism evidence="12 13">
    <name type="scientific">Knipowitschia caucasica</name>
    <name type="common">Caucasian dwarf goby</name>
    <name type="synonym">Pomatoschistus caucasicus</name>
    <dbReference type="NCBI Taxonomy" id="637954"/>
    <lineage>
        <taxon>Eukaryota</taxon>
        <taxon>Metazoa</taxon>
        <taxon>Chordata</taxon>
        <taxon>Craniata</taxon>
        <taxon>Vertebrata</taxon>
        <taxon>Euteleostomi</taxon>
        <taxon>Actinopterygii</taxon>
        <taxon>Neopterygii</taxon>
        <taxon>Teleostei</taxon>
        <taxon>Neoteleostei</taxon>
        <taxon>Acanthomorphata</taxon>
        <taxon>Gobiaria</taxon>
        <taxon>Gobiiformes</taxon>
        <taxon>Gobioidei</taxon>
        <taxon>Gobiidae</taxon>
        <taxon>Gobiinae</taxon>
        <taxon>Knipowitschia</taxon>
    </lineage>
</organism>
<dbReference type="GO" id="GO:0003700">
    <property type="term" value="F:DNA-binding transcription factor activity"/>
    <property type="evidence" value="ECO:0007669"/>
    <property type="project" value="TreeGrafter"/>
</dbReference>
<dbReference type="GO" id="GO:0008270">
    <property type="term" value="F:zinc ion binding"/>
    <property type="evidence" value="ECO:0007669"/>
    <property type="project" value="UniProtKB-KW"/>
</dbReference>
<dbReference type="SUPFAM" id="SSF57667">
    <property type="entry name" value="beta-beta-alpha zinc fingers"/>
    <property type="match status" value="1"/>
</dbReference>
<gene>
    <name evidence="12" type="ORF">KC01_LOCUS21069</name>
</gene>
<accession>A0AAV2KNT2</accession>
<feature type="compositionally biased region" description="Basic and acidic residues" evidence="10">
    <location>
        <begin position="48"/>
        <end position="57"/>
    </location>
</feature>
<dbReference type="GO" id="GO:0000978">
    <property type="term" value="F:RNA polymerase II cis-regulatory region sequence-specific DNA binding"/>
    <property type="evidence" value="ECO:0007669"/>
    <property type="project" value="TreeGrafter"/>
</dbReference>
<name>A0AAV2KNT2_KNICA</name>
<dbReference type="Gene3D" id="3.30.160.60">
    <property type="entry name" value="Classic Zinc Finger"/>
    <property type="match status" value="1"/>
</dbReference>
<keyword evidence="5" id="KW-0862">Zinc</keyword>
<reference evidence="12 13" key="1">
    <citation type="submission" date="2024-04" db="EMBL/GenBank/DDBJ databases">
        <authorList>
            <person name="Waldvogel A.-M."/>
            <person name="Schoenle A."/>
        </authorList>
    </citation>
    <scope>NUCLEOTIDE SEQUENCE [LARGE SCALE GENOMIC DNA]</scope>
</reference>
<evidence type="ECO:0000256" key="6">
    <source>
        <dbReference type="ARBA" id="ARBA00023015"/>
    </source>
</evidence>
<evidence type="ECO:0000256" key="10">
    <source>
        <dbReference type="SAM" id="MobiDB-lite"/>
    </source>
</evidence>
<keyword evidence="3" id="KW-0677">Repeat</keyword>
<comment type="subcellular location">
    <subcellularLocation>
        <location evidence="1">Nucleus</location>
    </subcellularLocation>
</comment>
<dbReference type="PROSITE" id="PS50157">
    <property type="entry name" value="ZINC_FINGER_C2H2_2"/>
    <property type="match status" value="1"/>
</dbReference>